<reference evidence="3" key="3">
    <citation type="submission" date="2019-09" db="EMBL/GenBank/DDBJ databases">
        <title>Co-occurence of chitin degradation, pigmentation and bioactivity in marine Pseudoalteromonas.</title>
        <authorList>
            <person name="Sonnenschein E.C."/>
            <person name="Bech P.K."/>
        </authorList>
    </citation>
    <scope>NUCLEOTIDE SEQUENCE</scope>
    <source>
        <strain evidence="3">S2231</strain>
        <strain evidence="4">S2233</strain>
    </source>
</reference>
<dbReference type="Proteomes" id="UP000305730">
    <property type="component" value="Unassembled WGS sequence"/>
</dbReference>
<dbReference type="InterPro" id="IPR011250">
    <property type="entry name" value="OMP/PagP_B-barrel"/>
</dbReference>
<reference evidence="5" key="2">
    <citation type="submission" date="2019-06" db="EMBL/GenBank/DDBJ databases">
        <title>Co-occurence of chitin degradation, pigmentation and bioactivity in marine Pseudoalteromonas.</title>
        <authorList>
            <person name="Sonnenschein E.C."/>
            <person name="Bech P.K."/>
        </authorList>
    </citation>
    <scope>NUCLEOTIDE SEQUENCE [LARGE SCALE GENOMIC DNA]</scope>
    <source>
        <strain evidence="5">S2231</strain>
        <strain evidence="2">S2233</strain>
    </source>
</reference>
<keyword evidence="4" id="KW-1185">Reference proteome</keyword>
<sequence>MKLQSFAACALLPFAFNINAAENTSLPIENNLAYSVYAGITTGGDELIDLEYENGPSQSIKAGGLINLGAGAKYTFNNLWSLQTNLGYHFDSDNADNADISFSRWALDIIPYYQINDAFKVGVGITYHLNTEFEVEMGSTIDAKTSFESSAGLVASVGYQFENPNSWVELRIVSISYNADKVTLDRAFGMSINETINNVDVPSIDGNHIGLTYHYVF</sequence>
<reference evidence="4 5" key="1">
    <citation type="submission" date="2017-12" db="EMBL/GenBank/DDBJ databases">
        <authorList>
            <person name="Paulsen S."/>
            <person name="Gram L.K."/>
        </authorList>
    </citation>
    <scope>NUCLEOTIDE SEQUENCE [LARGE SCALE GENOMIC DNA]</scope>
    <source>
        <strain evidence="3 5">S2231</strain>
        <strain evidence="2 4">S2233</strain>
    </source>
</reference>
<protein>
    <recommendedName>
        <fullName evidence="6">Outer membrane protein beta-barrel domain-containing protein</fullName>
    </recommendedName>
</protein>
<dbReference type="AlphaFoldDB" id="A0A5S3XIC2"/>
<proteinExistence type="predicted"/>
<dbReference type="OrthoDB" id="6289951at2"/>
<gene>
    <name evidence="3" type="ORF">CWB96_21695</name>
    <name evidence="2" type="ORF">CWB97_04065</name>
</gene>
<evidence type="ECO:0008006" key="6">
    <source>
        <dbReference type="Google" id="ProtNLM"/>
    </source>
</evidence>
<organism evidence="3 5">
    <name type="scientific">Pseudoalteromonas citrea</name>
    <dbReference type="NCBI Taxonomy" id="43655"/>
    <lineage>
        <taxon>Bacteria</taxon>
        <taxon>Pseudomonadati</taxon>
        <taxon>Pseudomonadota</taxon>
        <taxon>Gammaproteobacteria</taxon>
        <taxon>Alteromonadales</taxon>
        <taxon>Pseudoalteromonadaceae</taxon>
        <taxon>Pseudoalteromonas</taxon>
    </lineage>
</organism>
<dbReference type="SUPFAM" id="SSF56925">
    <property type="entry name" value="OMPA-like"/>
    <property type="match status" value="1"/>
</dbReference>
<accession>A0A5S3XIC2</accession>
<comment type="caution">
    <text evidence="3">The sequence shown here is derived from an EMBL/GenBank/DDBJ whole genome shotgun (WGS) entry which is preliminary data.</text>
</comment>
<name>A0A5S3XIC2_9GAMM</name>
<keyword evidence="1" id="KW-0732">Signal</keyword>
<dbReference type="Gene3D" id="2.40.160.20">
    <property type="match status" value="1"/>
</dbReference>
<evidence type="ECO:0000313" key="5">
    <source>
        <dbReference type="Proteomes" id="UP000307706"/>
    </source>
</evidence>
<feature type="signal peptide" evidence="1">
    <location>
        <begin position="1"/>
        <end position="20"/>
    </location>
</feature>
<evidence type="ECO:0000313" key="3">
    <source>
        <dbReference type="EMBL" id="TMP52615.1"/>
    </source>
</evidence>
<evidence type="ECO:0000313" key="2">
    <source>
        <dbReference type="EMBL" id="TMP44997.1"/>
    </source>
</evidence>
<dbReference type="EMBL" id="PNCL01000169">
    <property type="protein sequence ID" value="TMP52615.1"/>
    <property type="molecule type" value="Genomic_DNA"/>
</dbReference>
<dbReference type="EMBL" id="PNCK01000018">
    <property type="protein sequence ID" value="TMP44997.1"/>
    <property type="molecule type" value="Genomic_DNA"/>
</dbReference>
<dbReference type="RefSeq" id="WP_138595229.1">
    <property type="nucleotide sequence ID" value="NZ_PNCK01000018.1"/>
</dbReference>
<evidence type="ECO:0000313" key="4">
    <source>
        <dbReference type="Proteomes" id="UP000305730"/>
    </source>
</evidence>
<feature type="chain" id="PRO_5024321012" description="Outer membrane protein beta-barrel domain-containing protein" evidence="1">
    <location>
        <begin position="21"/>
        <end position="217"/>
    </location>
</feature>
<dbReference type="Proteomes" id="UP000307706">
    <property type="component" value="Unassembled WGS sequence"/>
</dbReference>
<evidence type="ECO:0000256" key="1">
    <source>
        <dbReference type="SAM" id="SignalP"/>
    </source>
</evidence>